<organism evidence="3 4">
    <name type="scientific">Cafeteria roenbergensis</name>
    <name type="common">Marine flagellate</name>
    <dbReference type="NCBI Taxonomy" id="33653"/>
    <lineage>
        <taxon>Eukaryota</taxon>
        <taxon>Sar</taxon>
        <taxon>Stramenopiles</taxon>
        <taxon>Bigyra</taxon>
        <taxon>Opalozoa</taxon>
        <taxon>Bicosoecida</taxon>
        <taxon>Cafeteriaceae</taxon>
        <taxon>Cafeteria</taxon>
    </lineage>
</organism>
<feature type="transmembrane region" description="Helical" evidence="2">
    <location>
        <begin position="206"/>
        <end position="224"/>
    </location>
</feature>
<proteinExistence type="predicted"/>
<feature type="region of interest" description="Disordered" evidence="1">
    <location>
        <begin position="283"/>
        <end position="408"/>
    </location>
</feature>
<evidence type="ECO:0000256" key="1">
    <source>
        <dbReference type="SAM" id="MobiDB-lite"/>
    </source>
</evidence>
<feature type="transmembrane region" description="Helical" evidence="2">
    <location>
        <begin position="41"/>
        <end position="60"/>
    </location>
</feature>
<keyword evidence="2" id="KW-0472">Membrane</keyword>
<comment type="caution">
    <text evidence="3">The sequence shown here is derived from an EMBL/GenBank/DDBJ whole genome shotgun (WGS) entry which is preliminary data.</text>
</comment>
<dbReference type="AlphaFoldDB" id="A0A5A8C6V2"/>
<evidence type="ECO:0000313" key="3">
    <source>
        <dbReference type="EMBL" id="KAA0148802.1"/>
    </source>
</evidence>
<feature type="region of interest" description="Disordered" evidence="1">
    <location>
        <begin position="242"/>
        <end position="267"/>
    </location>
</feature>
<keyword evidence="2" id="KW-1133">Transmembrane helix</keyword>
<accession>A0A5A8C6V2</accession>
<evidence type="ECO:0000313" key="4">
    <source>
        <dbReference type="Proteomes" id="UP000323011"/>
    </source>
</evidence>
<feature type="compositionally biased region" description="Low complexity" evidence="1">
    <location>
        <begin position="374"/>
        <end position="389"/>
    </location>
</feature>
<sequence>MITTMVSVGAIYFRALAMLSFNDMRLPLALTGSEWRRADGWITFAFVTVGFTLLVCFMVMSERPCISCPAACGKLGRNLRRDEVGPGHAFAYEGRGARLVDPAGRAKLYDSRGRSWLIVRQLSGILTAGVLVWLSQRPGAQAGLMTNAQSVTLLSLLVFKPWSSDGAWFVDTFVFGMRGVVLLLALEFVPPFGAAGAAPGAPVGSALVAMQTVVAMVLTGLVLVRFPLVARVAASCAARPADEGLLPADEPGSPKGPSPPGSRTPIDDRSRVLELAKAQAGSLRFQNNPMMATAAKPPPGRRAGQSALQGPASPAPPAAAGRKAFKPSEAGRSQPQAAAEGDIVGGEDSSGGLQQKSGIDDMEGGQRPEEMLNATSTHAAARASRLSQRLPKENPLLIPKRKSKSKLT</sequence>
<dbReference type="Proteomes" id="UP000323011">
    <property type="component" value="Unassembled WGS sequence"/>
</dbReference>
<keyword evidence="4" id="KW-1185">Reference proteome</keyword>
<protein>
    <recommendedName>
        <fullName evidence="5">TRP C-terminal domain-containing protein</fullName>
    </recommendedName>
</protein>
<keyword evidence="2" id="KW-0812">Transmembrane</keyword>
<reference evidence="3 4" key="1">
    <citation type="submission" date="2019-07" db="EMBL/GenBank/DDBJ databases">
        <title>Genomes of Cafeteria roenbergensis.</title>
        <authorList>
            <person name="Fischer M.G."/>
            <person name="Hackl T."/>
            <person name="Roman M."/>
        </authorList>
    </citation>
    <scope>NUCLEOTIDE SEQUENCE [LARGE SCALE GENOMIC DNA]</scope>
    <source>
        <strain evidence="3 4">BVI</strain>
    </source>
</reference>
<name>A0A5A8C6V2_CAFRO</name>
<feature type="compositionally biased region" description="Basic residues" evidence="1">
    <location>
        <begin position="399"/>
        <end position="408"/>
    </location>
</feature>
<evidence type="ECO:0008006" key="5">
    <source>
        <dbReference type="Google" id="ProtNLM"/>
    </source>
</evidence>
<evidence type="ECO:0000256" key="2">
    <source>
        <dbReference type="SAM" id="Phobius"/>
    </source>
</evidence>
<gene>
    <name evidence="3" type="ORF">FNF29_06427</name>
</gene>
<dbReference type="EMBL" id="VLTN01000049">
    <property type="protein sequence ID" value="KAA0148802.1"/>
    <property type="molecule type" value="Genomic_DNA"/>
</dbReference>